<proteinExistence type="predicted"/>
<accession>A0A482WI88</accession>
<evidence type="ECO:0000313" key="2">
    <source>
        <dbReference type="Proteomes" id="UP000291343"/>
    </source>
</evidence>
<organism evidence="1 2">
    <name type="scientific">Laodelphax striatellus</name>
    <name type="common">Small brown planthopper</name>
    <name type="synonym">Delphax striatella</name>
    <dbReference type="NCBI Taxonomy" id="195883"/>
    <lineage>
        <taxon>Eukaryota</taxon>
        <taxon>Metazoa</taxon>
        <taxon>Ecdysozoa</taxon>
        <taxon>Arthropoda</taxon>
        <taxon>Hexapoda</taxon>
        <taxon>Insecta</taxon>
        <taxon>Pterygota</taxon>
        <taxon>Neoptera</taxon>
        <taxon>Paraneoptera</taxon>
        <taxon>Hemiptera</taxon>
        <taxon>Auchenorrhyncha</taxon>
        <taxon>Fulgoroidea</taxon>
        <taxon>Delphacidae</taxon>
        <taxon>Criomorphinae</taxon>
        <taxon>Laodelphax</taxon>
    </lineage>
</organism>
<dbReference type="OrthoDB" id="6763940at2759"/>
<keyword evidence="2" id="KW-1185">Reference proteome</keyword>
<protein>
    <submittedName>
        <fullName evidence="1">Uncharacterized protein</fullName>
    </submittedName>
</protein>
<gene>
    <name evidence="1" type="ORF">LSTR_LSTR009758</name>
</gene>
<dbReference type="InParanoid" id="A0A482WI88"/>
<evidence type="ECO:0000313" key="1">
    <source>
        <dbReference type="EMBL" id="RZF33213.1"/>
    </source>
</evidence>
<sequence>MDVWNPTLGLCQQEQCRYNPTLPEQGLEEHRQCTKIHPECRYPQRLEGGVCTSEIGRFARKHAEKIKQHDNEEVTQLLDNTQLRRLKRTKPFELCDVVV</sequence>
<name>A0A482WI88_LAOST</name>
<dbReference type="Proteomes" id="UP000291343">
    <property type="component" value="Unassembled WGS sequence"/>
</dbReference>
<reference evidence="1 2" key="1">
    <citation type="journal article" date="2017" name="Gigascience">
        <title>Genome sequence of the small brown planthopper, Laodelphax striatellus.</title>
        <authorList>
            <person name="Zhu J."/>
            <person name="Jiang F."/>
            <person name="Wang X."/>
            <person name="Yang P."/>
            <person name="Bao Y."/>
            <person name="Zhao W."/>
            <person name="Wang W."/>
            <person name="Lu H."/>
            <person name="Wang Q."/>
            <person name="Cui N."/>
            <person name="Li J."/>
            <person name="Chen X."/>
            <person name="Luo L."/>
            <person name="Yu J."/>
            <person name="Kang L."/>
            <person name="Cui F."/>
        </authorList>
    </citation>
    <scope>NUCLEOTIDE SEQUENCE [LARGE SCALE GENOMIC DNA]</scope>
    <source>
        <strain evidence="1">Lst14</strain>
    </source>
</reference>
<comment type="caution">
    <text evidence="1">The sequence shown here is derived from an EMBL/GenBank/DDBJ whole genome shotgun (WGS) entry which is preliminary data.</text>
</comment>
<dbReference type="EMBL" id="QKKF02034567">
    <property type="protein sequence ID" value="RZF33213.1"/>
    <property type="molecule type" value="Genomic_DNA"/>
</dbReference>
<dbReference type="SMR" id="A0A482WI88"/>
<dbReference type="AlphaFoldDB" id="A0A482WI88"/>